<proteinExistence type="predicted"/>
<gene>
    <name evidence="1" type="ORF">M9H77_12094</name>
</gene>
<evidence type="ECO:0000313" key="1">
    <source>
        <dbReference type="EMBL" id="KAI5671730.1"/>
    </source>
</evidence>
<name>A0ACC0BGH5_CATRO</name>
<comment type="caution">
    <text evidence="1">The sequence shown here is derived from an EMBL/GenBank/DDBJ whole genome shotgun (WGS) entry which is preliminary data.</text>
</comment>
<sequence>MESINPVRVMLFWDFEIARDLDIANEPNYITYRTGKENIEIPSYGSQSLECLNDDDGAFVLRGAFRPIEGRIHILVEFEPIQQQNIPSTHDGNTTTLPKHITALTQMVSDEPSILYSTVNNDDNEVDRLDGDDVVSSQSESDDDNDPEKEFQTPLNLENPINPVTENIVQ</sequence>
<keyword evidence="2" id="KW-1185">Reference proteome</keyword>
<evidence type="ECO:0000313" key="2">
    <source>
        <dbReference type="Proteomes" id="UP001060085"/>
    </source>
</evidence>
<accession>A0ACC0BGH5</accession>
<reference evidence="2" key="1">
    <citation type="journal article" date="2023" name="Nat. Plants">
        <title>Single-cell RNA sequencing provides a high-resolution roadmap for understanding the multicellular compartmentation of specialized metabolism.</title>
        <authorList>
            <person name="Sun S."/>
            <person name="Shen X."/>
            <person name="Li Y."/>
            <person name="Li Y."/>
            <person name="Wang S."/>
            <person name="Li R."/>
            <person name="Zhang H."/>
            <person name="Shen G."/>
            <person name="Guo B."/>
            <person name="Wei J."/>
            <person name="Xu J."/>
            <person name="St-Pierre B."/>
            <person name="Chen S."/>
            <person name="Sun C."/>
        </authorList>
    </citation>
    <scope>NUCLEOTIDE SEQUENCE [LARGE SCALE GENOMIC DNA]</scope>
</reference>
<organism evidence="1 2">
    <name type="scientific">Catharanthus roseus</name>
    <name type="common">Madagascar periwinkle</name>
    <name type="synonym">Vinca rosea</name>
    <dbReference type="NCBI Taxonomy" id="4058"/>
    <lineage>
        <taxon>Eukaryota</taxon>
        <taxon>Viridiplantae</taxon>
        <taxon>Streptophyta</taxon>
        <taxon>Embryophyta</taxon>
        <taxon>Tracheophyta</taxon>
        <taxon>Spermatophyta</taxon>
        <taxon>Magnoliopsida</taxon>
        <taxon>eudicotyledons</taxon>
        <taxon>Gunneridae</taxon>
        <taxon>Pentapetalae</taxon>
        <taxon>asterids</taxon>
        <taxon>lamiids</taxon>
        <taxon>Gentianales</taxon>
        <taxon>Apocynaceae</taxon>
        <taxon>Rauvolfioideae</taxon>
        <taxon>Vinceae</taxon>
        <taxon>Catharanthinae</taxon>
        <taxon>Catharanthus</taxon>
    </lineage>
</organism>
<dbReference type="Proteomes" id="UP001060085">
    <property type="component" value="Linkage Group LG03"/>
</dbReference>
<dbReference type="EMBL" id="CM044703">
    <property type="protein sequence ID" value="KAI5671730.1"/>
    <property type="molecule type" value="Genomic_DNA"/>
</dbReference>
<protein>
    <submittedName>
        <fullName evidence="1">Uncharacterized protein</fullName>
    </submittedName>
</protein>